<reference evidence="1" key="2">
    <citation type="submission" date="2021-10" db="EMBL/GenBank/DDBJ databases">
        <authorList>
            <person name="Piombo E."/>
        </authorList>
    </citation>
    <scope>NUCLEOTIDE SEQUENCE</scope>
</reference>
<dbReference type="Proteomes" id="UP000836387">
    <property type="component" value="Unassembled WGS sequence"/>
</dbReference>
<feature type="non-terminal residue" evidence="1">
    <location>
        <position position="315"/>
    </location>
</feature>
<keyword evidence="2" id="KW-1185">Reference proteome</keyword>
<proteinExistence type="predicted"/>
<evidence type="ECO:0000313" key="1">
    <source>
        <dbReference type="EMBL" id="CAG9950934.1"/>
    </source>
</evidence>
<evidence type="ECO:0000313" key="2">
    <source>
        <dbReference type="Proteomes" id="UP000836387"/>
    </source>
</evidence>
<accession>A0ACA9UCA3</accession>
<sequence length="315" mass="36133">MEKDEEIQQNQKALQSAAEEIIKLEHGRALAISVMNETQQNAAISEALANKRAEKALQSEAASHYRAQKLQEERNCAVNARDTAESRAEDAEKARKEDETRAEQAEQAKILAEERAKGLDSNQAYMISSRQQAETRAEKAEADLAAAVEREIEARRLLEVATSIDRVEAAICVRPPEKRPTNPNKGSRPSSSTAKKRREFRELEATYHDERLKDLAQDLNRVVEDWGTERRDMLFSHSLTTRLRLLGWKRGVALVNMRFESDVSVMLKRQWSLCFPSFPSRAQSMERISIRKLPRSCYALTYPRRYRGDMPKIWM</sequence>
<protein>
    <submittedName>
        <fullName evidence="1">Uncharacterized protein</fullName>
    </submittedName>
</protein>
<organism evidence="1 2">
    <name type="scientific">Clonostachys rosea f. rosea IK726</name>
    <dbReference type="NCBI Taxonomy" id="1349383"/>
    <lineage>
        <taxon>Eukaryota</taxon>
        <taxon>Fungi</taxon>
        <taxon>Dikarya</taxon>
        <taxon>Ascomycota</taxon>
        <taxon>Pezizomycotina</taxon>
        <taxon>Sordariomycetes</taxon>
        <taxon>Hypocreomycetidae</taxon>
        <taxon>Hypocreales</taxon>
        <taxon>Bionectriaceae</taxon>
        <taxon>Clonostachys</taxon>
    </lineage>
</organism>
<reference evidence="1" key="1">
    <citation type="submission" date="2020-04" db="EMBL/GenBank/DDBJ databases">
        <authorList>
            <person name="Broberg M."/>
        </authorList>
    </citation>
    <scope>NUCLEOTIDE SEQUENCE</scope>
</reference>
<dbReference type="EMBL" id="CADEHS020000210">
    <property type="protein sequence ID" value="CAG9950934.1"/>
    <property type="molecule type" value="Genomic_DNA"/>
</dbReference>
<name>A0ACA9UCA3_BIOOC</name>
<gene>
    <name evidence="1" type="ORF">CRV2_00019169</name>
</gene>
<comment type="caution">
    <text evidence="1">The sequence shown here is derived from an EMBL/GenBank/DDBJ whole genome shotgun (WGS) entry which is preliminary data.</text>
</comment>